<accession>A0ABU2LZY5</accession>
<proteinExistence type="inferred from homology"/>
<protein>
    <recommendedName>
        <fullName evidence="3 6">peptidylprolyl isomerase</fullName>
        <ecNumber evidence="3 6">5.2.1.8</ecNumber>
    </recommendedName>
</protein>
<evidence type="ECO:0000256" key="2">
    <source>
        <dbReference type="ARBA" id="ARBA00006577"/>
    </source>
</evidence>
<dbReference type="InterPro" id="IPR046357">
    <property type="entry name" value="PPIase_dom_sf"/>
</dbReference>
<feature type="compositionally biased region" description="Low complexity" evidence="7">
    <location>
        <begin position="37"/>
        <end position="48"/>
    </location>
</feature>
<gene>
    <name evidence="10" type="ORF">RNC47_30860</name>
</gene>
<evidence type="ECO:0000256" key="6">
    <source>
        <dbReference type="PROSITE-ProRule" id="PRU00277"/>
    </source>
</evidence>
<keyword evidence="4 6" id="KW-0697">Rotamase</keyword>
<evidence type="ECO:0000256" key="1">
    <source>
        <dbReference type="ARBA" id="ARBA00000971"/>
    </source>
</evidence>
<feature type="chain" id="PRO_5045763846" description="peptidylprolyl isomerase" evidence="8">
    <location>
        <begin position="29"/>
        <end position="335"/>
    </location>
</feature>
<dbReference type="RefSeq" id="WP_311603494.1">
    <property type="nucleotide sequence ID" value="NZ_JAVREM010000071.1"/>
</dbReference>
<evidence type="ECO:0000256" key="8">
    <source>
        <dbReference type="SAM" id="SignalP"/>
    </source>
</evidence>
<keyword evidence="11" id="KW-1185">Reference proteome</keyword>
<dbReference type="Pfam" id="PF00254">
    <property type="entry name" value="FKBP_C"/>
    <property type="match status" value="1"/>
</dbReference>
<comment type="similarity">
    <text evidence="2">Belongs to the FKBP-type PPIase family.</text>
</comment>
<dbReference type="PROSITE" id="PS50059">
    <property type="entry name" value="FKBP_PPIASE"/>
    <property type="match status" value="1"/>
</dbReference>
<dbReference type="EMBL" id="JAVREM010000071">
    <property type="protein sequence ID" value="MDT0322722.1"/>
    <property type="molecule type" value="Genomic_DNA"/>
</dbReference>
<evidence type="ECO:0000313" key="10">
    <source>
        <dbReference type="EMBL" id="MDT0322722.1"/>
    </source>
</evidence>
<keyword evidence="8" id="KW-0732">Signal</keyword>
<dbReference type="EC" id="5.2.1.8" evidence="3 6"/>
<evidence type="ECO:0000256" key="7">
    <source>
        <dbReference type="SAM" id="MobiDB-lite"/>
    </source>
</evidence>
<dbReference type="InterPro" id="IPR001179">
    <property type="entry name" value="PPIase_FKBP_dom"/>
</dbReference>
<dbReference type="PANTHER" id="PTHR43811">
    <property type="entry name" value="FKBP-TYPE PEPTIDYL-PROLYL CIS-TRANS ISOMERASE FKPA"/>
    <property type="match status" value="1"/>
</dbReference>
<comment type="catalytic activity">
    <reaction evidence="1 6">
        <text>[protein]-peptidylproline (omega=180) = [protein]-peptidylproline (omega=0)</text>
        <dbReference type="Rhea" id="RHEA:16237"/>
        <dbReference type="Rhea" id="RHEA-COMP:10747"/>
        <dbReference type="Rhea" id="RHEA-COMP:10748"/>
        <dbReference type="ChEBI" id="CHEBI:83833"/>
        <dbReference type="ChEBI" id="CHEBI:83834"/>
        <dbReference type="EC" id="5.2.1.8"/>
    </reaction>
</comment>
<name>A0ABU2LZY5_9ACTN</name>
<evidence type="ECO:0000259" key="9">
    <source>
        <dbReference type="PROSITE" id="PS50059"/>
    </source>
</evidence>
<feature type="domain" description="PPIase FKBP-type" evidence="9">
    <location>
        <begin position="247"/>
        <end position="335"/>
    </location>
</feature>
<dbReference type="Proteomes" id="UP001183420">
    <property type="component" value="Unassembled WGS sequence"/>
</dbReference>
<evidence type="ECO:0000256" key="4">
    <source>
        <dbReference type="ARBA" id="ARBA00023110"/>
    </source>
</evidence>
<feature type="region of interest" description="Disordered" evidence="7">
    <location>
        <begin position="28"/>
        <end position="55"/>
    </location>
</feature>
<evidence type="ECO:0000256" key="3">
    <source>
        <dbReference type="ARBA" id="ARBA00013194"/>
    </source>
</evidence>
<dbReference type="PANTHER" id="PTHR43811:SF19">
    <property type="entry name" value="39 KDA FK506-BINDING NUCLEAR PROTEIN"/>
    <property type="match status" value="1"/>
</dbReference>
<evidence type="ECO:0000256" key="5">
    <source>
        <dbReference type="ARBA" id="ARBA00023235"/>
    </source>
</evidence>
<dbReference type="Gene3D" id="3.10.50.40">
    <property type="match status" value="1"/>
</dbReference>
<feature type="signal peptide" evidence="8">
    <location>
        <begin position="1"/>
        <end position="28"/>
    </location>
</feature>
<keyword evidence="5 6" id="KW-0413">Isomerase</keyword>
<sequence>MIPTTKRVRRIVAVLAVPAILLPVAACGSEDEGSGSSGASGPVATVSGQPGEQPEITVEEDAAVGDETVSQVIDEGDGAEVQEGDFVRVNVVGRTIQGDMELINTWKSASGDELATEEEGPRPQVIVQAGTESALPAVATEPLIGQTVGSRIQVEGNSVDMLGAAAQQGGIPEDDGIVWVFDIAGAVSVDPEAAAEGEQAAVEEGMPEVEAAAGEPATITVPEGEDPPAELREQVLIEGDGPEVTEGQALVVQYTGVIWDSGEQFDSSWDRESASAFQIGTGQVVQGWDQGLVGKHVGDRVLLVIPPDLGYGSEERGGIPADSTLVFVVDIVGAA</sequence>
<comment type="caution">
    <text evidence="10">The sequence shown here is derived from an EMBL/GenBank/DDBJ whole genome shotgun (WGS) entry which is preliminary data.</text>
</comment>
<organism evidence="10 11">
    <name type="scientific">Streptomyces millisiae</name>
    <dbReference type="NCBI Taxonomy" id="3075542"/>
    <lineage>
        <taxon>Bacteria</taxon>
        <taxon>Bacillati</taxon>
        <taxon>Actinomycetota</taxon>
        <taxon>Actinomycetes</taxon>
        <taxon>Kitasatosporales</taxon>
        <taxon>Streptomycetaceae</taxon>
        <taxon>Streptomyces</taxon>
    </lineage>
</organism>
<dbReference type="GO" id="GO:0003755">
    <property type="term" value="F:peptidyl-prolyl cis-trans isomerase activity"/>
    <property type="evidence" value="ECO:0007669"/>
    <property type="project" value="UniProtKB-EC"/>
</dbReference>
<evidence type="ECO:0000313" key="11">
    <source>
        <dbReference type="Proteomes" id="UP001183420"/>
    </source>
</evidence>
<reference evidence="11" key="1">
    <citation type="submission" date="2023-07" db="EMBL/GenBank/DDBJ databases">
        <title>30 novel species of actinomycetes from the DSMZ collection.</title>
        <authorList>
            <person name="Nouioui I."/>
        </authorList>
    </citation>
    <scope>NUCLEOTIDE SEQUENCE [LARGE SCALE GENOMIC DNA]</scope>
    <source>
        <strain evidence="11">DSM 44918</strain>
    </source>
</reference>
<dbReference type="SUPFAM" id="SSF54534">
    <property type="entry name" value="FKBP-like"/>
    <property type="match status" value="1"/>
</dbReference>